<dbReference type="Pfam" id="PF12833">
    <property type="entry name" value="HTH_18"/>
    <property type="match status" value="1"/>
</dbReference>
<keyword evidence="2" id="KW-0238">DNA-binding</keyword>
<keyword evidence="1" id="KW-0805">Transcription regulation</keyword>
<dbReference type="EMBL" id="JABAIL010000001">
    <property type="protein sequence ID" value="NLR89855.1"/>
    <property type="molecule type" value="Genomic_DNA"/>
</dbReference>
<dbReference type="InterPro" id="IPR009057">
    <property type="entry name" value="Homeodomain-like_sf"/>
</dbReference>
<evidence type="ECO:0000313" key="6">
    <source>
        <dbReference type="Proteomes" id="UP000585050"/>
    </source>
</evidence>
<dbReference type="PRINTS" id="PR00032">
    <property type="entry name" value="HTHARAC"/>
</dbReference>
<evidence type="ECO:0000256" key="1">
    <source>
        <dbReference type="ARBA" id="ARBA00023015"/>
    </source>
</evidence>
<dbReference type="AlphaFoldDB" id="A0A7X8XU83"/>
<accession>A0A7X8XU83</accession>
<dbReference type="PANTHER" id="PTHR43280:SF2">
    <property type="entry name" value="HTH-TYPE TRANSCRIPTIONAL REGULATOR EXSA"/>
    <property type="match status" value="1"/>
</dbReference>
<dbReference type="GO" id="GO:0003700">
    <property type="term" value="F:DNA-binding transcription factor activity"/>
    <property type="evidence" value="ECO:0007669"/>
    <property type="project" value="InterPro"/>
</dbReference>
<dbReference type="SMART" id="SM00342">
    <property type="entry name" value="HTH_ARAC"/>
    <property type="match status" value="1"/>
</dbReference>
<dbReference type="Proteomes" id="UP000585050">
    <property type="component" value="Unassembled WGS sequence"/>
</dbReference>
<evidence type="ECO:0000259" key="4">
    <source>
        <dbReference type="PROSITE" id="PS01124"/>
    </source>
</evidence>
<dbReference type="PROSITE" id="PS00041">
    <property type="entry name" value="HTH_ARAC_FAMILY_1"/>
    <property type="match status" value="1"/>
</dbReference>
<keyword evidence="3" id="KW-0804">Transcription</keyword>
<dbReference type="GO" id="GO:0043565">
    <property type="term" value="F:sequence-specific DNA binding"/>
    <property type="evidence" value="ECO:0007669"/>
    <property type="project" value="InterPro"/>
</dbReference>
<dbReference type="InterPro" id="IPR018062">
    <property type="entry name" value="HTH_AraC-typ_CS"/>
</dbReference>
<dbReference type="PROSITE" id="PS01124">
    <property type="entry name" value="HTH_ARAC_FAMILY_2"/>
    <property type="match status" value="1"/>
</dbReference>
<comment type="caution">
    <text evidence="5">The sequence shown here is derived from an EMBL/GenBank/DDBJ whole genome shotgun (WGS) entry which is preliminary data.</text>
</comment>
<dbReference type="RefSeq" id="WP_168880539.1">
    <property type="nucleotide sequence ID" value="NZ_JABAIL010000001.1"/>
</dbReference>
<proteinExistence type="predicted"/>
<evidence type="ECO:0000256" key="2">
    <source>
        <dbReference type="ARBA" id="ARBA00023125"/>
    </source>
</evidence>
<dbReference type="SUPFAM" id="SSF46689">
    <property type="entry name" value="Homeodomain-like"/>
    <property type="match status" value="2"/>
</dbReference>
<feature type="domain" description="HTH araC/xylS-type" evidence="4">
    <location>
        <begin position="219"/>
        <end position="317"/>
    </location>
</feature>
<evidence type="ECO:0000313" key="5">
    <source>
        <dbReference type="EMBL" id="NLR89855.1"/>
    </source>
</evidence>
<keyword evidence="6" id="KW-1185">Reference proteome</keyword>
<gene>
    <name evidence="5" type="ORF">HGP29_01500</name>
</gene>
<dbReference type="InterPro" id="IPR018060">
    <property type="entry name" value="HTH_AraC"/>
</dbReference>
<sequence length="319" mass="37530">MKLNVLLAPENSSYFNYLNNNSNYVNTKNNGVYEEEKSWDNDKVKGYYQSILLASFSINRYLVEQYMSCEDGFIVLNPNKKILVFNLSEAQVEYHVNNNMRMLRSLEGELINEQQFELRLNKLSKVDLLVIEFNDGYFEHLQLPKILSETLFSLFNKKTNFIIQKDLKIHKILLEILDNHQNNLGKFLYYSSKVVAILSEIIRLQEIEQPDHIIKSKVEFIKQLITDNIHIQYSIPDLSKEVGINESYLKKYFKKYTNETIFEFANRKRIEHAKSLLCTTKLPIGQITEQIGFQHASHFSYAFKKAIGCTPYQYRSRCL</sequence>
<organism evidence="5 6">
    <name type="scientific">Flammeovirga agarivorans</name>
    <dbReference type="NCBI Taxonomy" id="2726742"/>
    <lineage>
        <taxon>Bacteria</taxon>
        <taxon>Pseudomonadati</taxon>
        <taxon>Bacteroidota</taxon>
        <taxon>Cytophagia</taxon>
        <taxon>Cytophagales</taxon>
        <taxon>Flammeovirgaceae</taxon>
        <taxon>Flammeovirga</taxon>
    </lineage>
</organism>
<dbReference type="InterPro" id="IPR020449">
    <property type="entry name" value="Tscrpt_reg_AraC-type_HTH"/>
</dbReference>
<name>A0A7X8XU83_9BACT</name>
<dbReference type="PANTHER" id="PTHR43280">
    <property type="entry name" value="ARAC-FAMILY TRANSCRIPTIONAL REGULATOR"/>
    <property type="match status" value="1"/>
</dbReference>
<dbReference type="Gene3D" id="1.10.10.60">
    <property type="entry name" value="Homeodomain-like"/>
    <property type="match status" value="2"/>
</dbReference>
<protein>
    <submittedName>
        <fullName evidence="5">Helix-turn-helix transcriptional regulator</fullName>
    </submittedName>
</protein>
<evidence type="ECO:0000256" key="3">
    <source>
        <dbReference type="ARBA" id="ARBA00023163"/>
    </source>
</evidence>
<reference evidence="5 6" key="1">
    <citation type="submission" date="2020-04" db="EMBL/GenBank/DDBJ databases">
        <title>Flammeovirga sp. SR4, a novel species isolated from seawater.</title>
        <authorList>
            <person name="Wang X."/>
        </authorList>
    </citation>
    <scope>NUCLEOTIDE SEQUENCE [LARGE SCALE GENOMIC DNA]</scope>
    <source>
        <strain evidence="5 6">SR4</strain>
    </source>
</reference>